<dbReference type="Pfam" id="PF08033">
    <property type="entry name" value="Sec23_BS"/>
    <property type="match status" value="1"/>
</dbReference>
<dbReference type="Gene3D" id="2.60.40.1670">
    <property type="entry name" value="beta-sandwich domain of Sec23/24"/>
    <property type="match status" value="2"/>
</dbReference>
<evidence type="ECO:0000259" key="7">
    <source>
        <dbReference type="Pfam" id="PF04815"/>
    </source>
</evidence>
<dbReference type="EMBL" id="AAGK01000001">
    <property type="protein sequence ID" value="EAN33617.1"/>
    <property type="molecule type" value="Genomic_DNA"/>
</dbReference>
<dbReference type="Gene3D" id="1.20.120.730">
    <property type="entry name" value="Sec23/Sec24 helical domain"/>
    <property type="match status" value="1"/>
</dbReference>
<dbReference type="InterPro" id="IPR029006">
    <property type="entry name" value="ADF-H/Gelsolin-like_dom_sf"/>
</dbReference>
<feature type="domain" description="Sec23/Sec24 trunk" evidence="6">
    <location>
        <begin position="472"/>
        <end position="668"/>
    </location>
</feature>
<evidence type="ECO:0000256" key="4">
    <source>
        <dbReference type="SAM" id="MobiDB-lite"/>
    </source>
</evidence>
<dbReference type="STRING" id="5875.Q4N8U1"/>
<feature type="region of interest" description="Disordered" evidence="4">
    <location>
        <begin position="120"/>
        <end position="142"/>
    </location>
</feature>
<dbReference type="SUPFAM" id="SSF82919">
    <property type="entry name" value="Zn-finger domain of Sec23/24"/>
    <property type="match status" value="1"/>
</dbReference>
<dbReference type="InterPro" id="IPR006896">
    <property type="entry name" value="Sec23/24_trunk_dom"/>
</dbReference>
<dbReference type="InterPro" id="IPR036174">
    <property type="entry name" value="Znf_Sec23_Sec24_sf"/>
</dbReference>
<feature type="domain" description="Sec23/Sec24 beta-sandwich" evidence="8">
    <location>
        <begin position="674"/>
        <end position="761"/>
    </location>
</feature>
<dbReference type="GO" id="GO:0000149">
    <property type="term" value="F:SNARE binding"/>
    <property type="evidence" value="ECO:0007669"/>
    <property type="project" value="TreeGrafter"/>
</dbReference>
<sequence>MDSNQPVQRPNVFLPRRSNQPSQNEVNQGNTSDAPTIDTHHFSRATTLNPPTTNSNIPNVQSRGHPSPPPRLSQVTHNPPIPTRNKLISTPPPTFQQNVAETTANIQTNSVTSSHLQTNFVPSDDLQGKSVTSASMRPPEEFGKDLSLESLTSDTSSSILGDILGKNYVDSELERHVFTYAPFMPTRITQSSVPRPQPLSYNRESEILYETDKNYGLIPTFGNHRILDTGSASPIYVTPTFTQLPVFGSTLSDLRLPFGVLVQPFAQNQDQKVPELDFLAFMEKRSNVKRDLIRCRNCLAYYNSYMHTRSRTKTRVCNLCYTAFEITDEQLEALYRINSQYREESPLKKGSLDFVAPSHYYNKEPDPGGISNLINRATNIGVFKTQQPRQESFIYDTYSVSPIPIEGASELDSYTSSLYQQPYNSDENESPSFKVSDGPDEATSSQNDQKTENKFPTYAFLIESTSQANKLNEEFDLCIFVFDSAFYMFPMGSGSEFSVNVVAEVEENFKPCTISDVCVRVTKDTRDWVKEYLEKILGIQTLRIAPNSCANFALNCVLRAMSSDNCYGTLSIYYVTQPDIGLGTDPQTFPKSNFTLTDLQRYFYDSLLRMCYSAGICVDVYLCPPETRIPGDIALQYISQQTGGNCAYMPRFSHIFDYPKIYADVVRLFTVPAAYKCEFKLRCSKHIKVTELLCGFNNSRAVSNLSTMVVPRIGPDLSIGFMLSLNHMVDNKTSLYIQCACLYTNTKGVHMVRVHTHCIRVIASINEIFKNANPEAIMNLMSRKLAHGYIKSGKYNRDEHIRTLVESLTSYRQICAPSTPKNQLILPDNLKFIPAYLNSFLKYDVKVEFGVEFAFEFVMKLLRILSASPQMTFFMYTRTYCLHRSINEKGDAVPEQGFKFTLSGVPSSGSFIYSDGIYLMDDGYRLLLFVGPHVKQILLKELFGPDYQFPHGNVNSTELIDTNTSANLLGLVEHVRSQHKGCPYAPLKIIPYTSKNSKIIKTLLLEDELGEEPNYITFLVSLHKSILDSVDRLY</sequence>
<dbReference type="InParanoid" id="Q4N8U1"/>
<comment type="similarity">
    <text evidence="1">Belongs to the SEC23/SEC24 family. SEC24 subfamily.</text>
</comment>
<dbReference type="InterPro" id="IPR036180">
    <property type="entry name" value="Gelsolin-like_dom_sf"/>
</dbReference>
<feature type="region of interest" description="Disordered" evidence="4">
    <location>
        <begin position="1"/>
        <end position="92"/>
    </location>
</feature>
<dbReference type="Pfam" id="PF04815">
    <property type="entry name" value="Sec23_helical"/>
    <property type="match status" value="1"/>
</dbReference>
<feature type="compositionally biased region" description="Polar residues" evidence="4">
    <location>
        <begin position="17"/>
        <end position="34"/>
    </location>
</feature>
<evidence type="ECO:0000313" key="9">
    <source>
        <dbReference type="EMBL" id="EAN33617.1"/>
    </source>
</evidence>
<dbReference type="InterPro" id="IPR006895">
    <property type="entry name" value="Znf_Sec23_Sec24"/>
</dbReference>
<feature type="compositionally biased region" description="Polar residues" evidence="4">
    <location>
        <begin position="44"/>
        <end position="64"/>
    </location>
</feature>
<feature type="compositionally biased region" description="Polar residues" evidence="4">
    <location>
        <begin position="420"/>
        <end position="433"/>
    </location>
</feature>
<dbReference type="OMA" id="IRHDQTF"/>
<dbReference type="InterPro" id="IPR050550">
    <property type="entry name" value="SEC23_SEC24_subfamily"/>
</dbReference>
<accession>Q4N8U1</accession>
<dbReference type="KEGG" id="tpv:TP01_0373"/>
<dbReference type="Proteomes" id="UP000001949">
    <property type="component" value="Unassembled WGS sequence"/>
</dbReference>
<proteinExistence type="inferred from homology"/>
<dbReference type="SUPFAM" id="SSF81811">
    <property type="entry name" value="Helical domain of Sec23/24"/>
    <property type="match status" value="1"/>
</dbReference>
<dbReference type="SUPFAM" id="SSF82754">
    <property type="entry name" value="C-terminal, gelsolin-like domain of Sec23/24"/>
    <property type="match status" value="1"/>
</dbReference>
<evidence type="ECO:0000256" key="2">
    <source>
        <dbReference type="ARBA" id="ARBA00022448"/>
    </source>
</evidence>
<feature type="domain" description="Sec23/Sec24 helical" evidence="7">
    <location>
        <begin position="774"/>
        <end position="844"/>
    </location>
</feature>
<evidence type="ECO:0000259" key="6">
    <source>
        <dbReference type="Pfam" id="PF04811"/>
    </source>
</evidence>
<dbReference type="eggNOG" id="KOG1984">
    <property type="taxonomic scope" value="Eukaryota"/>
</dbReference>
<feature type="domain" description="Zinc finger Sec23/Sec24-type" evidence="5">
    <location>
        <begin position="293"/>
        <end position="328"/>
    </location>
</feature>
<reference evidence="9 10" key="1">
    <citation type="journal article" date="2005" name="Science">
        <title>Genome sequence of Theileria parva, a bovine pathogen that transforms lymphocytes.</title>
        <authorList>
            <person name="Gardner M.J."/>
            <person name="Bishop R."/>
            <person name="Shah T."/>
            <person name="de Villiers E.P."/>
            <person name="Carlton J.M."/>
            <person name="Hall N."/>
            <person name="Ren Q."/>
            <person name="Paulsen I.T."/>
            <person name="Pain A."/>
            <person name="Berriman M."/>
            <person name="Wilson R.J.M."/>
            <person name="Sato S."/>
            <person name="Ralph S.A."/>
            <person name="Mann D.J."/>
            <person name="Xiong Z."/>
            <person name="Shallom S.J."/>
            <person name="Weidman J."/>
            <person name="Jiang L."/>
            <person name="Lynn J."/>
            <person name="Weaver B."/>
            <person name="Shoaibi A."/>
            <person name="Domingo A.R."/>
            <person name="Wasawo D."/>
            <person name="Crabtree J."/>
            <person name="Wortman J.R."/>
            <person name="Haas B."/>
            <person name="Angiuoli S.V."/>
            <person name="Creasy T.H."/>
            <person name="Lu C."/>
            <person name="Suh B."/>
            <person name="Silva J.C."/>
            <person name="Utterback T.R."/>
            <person name="Feldblyum T.V."/>
            <person name="Pertea M."/>
            <person name="Allen J."/>
            <person name="Nierman W.C."/>
            <person name="Taracha E.L.N."/>
            <person name="Salzberg S.L."/>
            <person name="White O.R."/>
            <person name="Fitzhugh H.A."/>
            <person name="Morzaria S."/>
            <person name="Venter J.C."/>
            <person name="Fraser C.M."/>
            <person name="Nene V."/>
        </authorList>
    </citation>
    <scope>NUCLEOTIDE SEQUENCE [LARGE SCALE GENOMIC DNA]</scope>
    <source>
        <strain evidence="9 10">Muguga</strain>
    </source>
</reference>
<dbReference type="GO" id="GO:0090110">
    <property type="term" value="P:COPII-coated vesicle cargo loading"/>
    <property type="evidence" value="ECO:0007669"/>
    <property type="project" value="TreeGrafter"/>
</dbReference>
<keyword evidence="2" id="KW-0813">Transport</keyword>
<keyword evidence="10" id="KW-1185">Reference proteome</keyword>
<dbReference type="PANTHER" id="PTHR13803">
    <property type="entry name" value="SEC24-RELATED PROTEIN"/>
    <property type="match status" value="1"/>
</dbReference>
<dbReference type="InterPro" id="IPR036465">
    <property type="entry name" value="vWFA_dom_sf"/>
</dbReference>
<dbReference type="InterPro" id="IPR012990">
    <property type="entry name" value="Beta-sandwich_Sec23_24"/>
</dbReference>
<dbReference type="GO" id="GO:0006886">
    <property type="term" value="P:intracellular protein transport"/>
    <property type="evidence" value="ECO:0007669"/>
    <property type="project" value="InterPro"/>
</dbReference>
<dbReference type="GO" id="GO:0030127">
    <property type="term" value="C:COPII vesicle coat"/>
    <property type="evidence" value="ECO:0007669"/>
    <property type="project" value="InterPro"/>
</dbReference>
<dbReference type="Gene3D" id="2.30.30.380">
    <property type="entry name" value="Zn-finger domain of Sec23/24"/>
    <property type="match status" value="1"/>
</dbReference>
<feature type="region of interest" description="Disordered" evidence="4">
    <location>
        <begin position="420"/>
        <end position="449"/>
    </location>
</feature>
<evidence type="ECO:0000313" key="10">
    <source>
        <dbReference type="Proteomes" id="UP000001949"/>
    </source>
</evidence>
<dbReference type="AlphaFoldDB" id="Q4N8U1"/>
<dbReference type="GO" id="GO:0008270">
    <property type="term" value="F:zinc ion binding"/>
    <property type="evidence" value="ECO:0007669"/>
    <property type="project" value="InterPro"/>
</dbReference>
<dbReference type="Gene3D" id="3.40.20.10">
    <property type="entry name" value="Severin"/>
    <property type="match status" value="1"/>
</dbReference>
<dbReference type="Pfam" id="PF04811">
    <property type="entry name" value="Sec23_trunk"/>
    <property type="match status" value="1"/>
</dbReference>
<dbReference type="GO" id="GO:0070971">
    <property type="term" value="C:endoplasmic reticulum exit site"/>
    <property type="evidence" value="ECO:0007669"/>
    <property type="project" value="TreeGrafter"/>
</dbReference>
<dbReference type="Gene3D" id="3.40.50.410">
    <property type="entry name" value="von Willebrand factor, type A domain"/>
    <property type="match status" value="1"/>
</dbReference>
<dbReference type="Pfam" id="PF04810">
    <property type="entry name" value="zf-Sec23_Sec24"/>
    <property type="match status" value="1"/>
</dbReference>
<evidence type="ECO:0000259" key="5">
    <source>
        <dbReference type="Pfam" id="PF04810"/>
    </source>
</evidence>
<dbReference type="SUPFAM" id="SSF81995">
    <property type="entry name" value="beta-sandwich domain of Sec23/24"/>
    <property type="match status" value="1"/>
</dbReference>
<protein>
    <submittedName>
        <fullName evidence="9">Uncharacterized protein</fullName>
    </submittedName>
</protein>
<gene>
    <name evidence="9" type="ordered locus">TP01_0373</name>
</gene>
<comment type="caution">
    <text evidence="9">The sequence shown here is derived from an EMBL/GenBank/DDBJ whole genome shotgun (WGS) entry which is preliminary data.</text>
</comment>
<keyword evidence="3" id="KW-0653">Protein transport</keyword>
<dbReference type="InterPro" id="IPR036175">
    <property type="entry name" value="Sec23/24_helical_dom_sf"/>
</dbReference>
<organism evidence="9 10">
    <name type="scientific">Theileria parva</name>
    <name type="common">East coast fever infection agent</name>
    <dbReference type="NCBI Taxonomy" id="5875"/>
    <lineage>
        <taxon>Eukaryota</taxon>
        <taxon>Sar</taxon>
        <taxon>Alveolata</taxon>
        <taxon>Apicomplexa</taxon>
        <taxon>Aconoidasida</taxon>
        <taxon>Piroplasmida</taxon>
        <taxon>Theileriidae</taxon>
        <taxon>Theileria</taxon>
    </lineage>
</organism>
<dbReference type="InterPro" id="IPR006900">
    <property type="entry name" value="Sec23/24_helical_dom"/>
</dbReference>
<dbReference type="VEuPathDB" id="PiroplasmaDB:TpMuguga_01g00373"/>
<evidence type="ECO:0000259" key="8">
    <source>
        <dbReference type="Pfam" id="PF08033"/>
    </source>
</evidence>
<evidence type="ECO:0000256" key="3">
    <source>
        <dbReference type="ARBA" id="ARBA00022927"/>
    </source>
</evidence>
<dbReference type="SUPFAM" id="SSF53300">
    <property type="entry name" value="vWA-like"/>
    <property type="match status" value="1"/>
</dbReference>
<name>Q4N8U1_THEPA</name>
<evidence type="ECO:0000256" key="1">
    <source>
        <dbReference type="ARBA" id="ARBA00008334"/>
    </source>
</evidence>